<evidence type="ECO:0000259" key="4">
    <source>
        <dbReference type="PROSITE" id="PS50835"/>
    </source>
</evidence>
<proteinExistence type="predicted"/>
<feature type="compositionally biased region" description="Low complexity" evidence="1">
    <location>
        <begin position="491"/>
        <end position="501"/>
    </location>
</feature>
<gene>
    <name evidence="5" type="ORF">NRK68_30120</name>
</gene>
<evidence type="ECO:0000256" key="2">
    <source>
        <dbReference type="SAM" id="Phobius"/>
    </source>
</evidence>
<feature type="compositionally biased region" description="Gly residues" evidence="1">
    <location>
        <begin position="470"/>
        <end position="490"/>
    </location>
</feature>
<dbReference type="GeneID" id="95577783"/>
<dbReference type="PROSITE" id="PS50835">
    <property type="entry name" value="IG_LIKE"/>
    <property type="match status" value="1"/>
</dbReference>
<evidence type="ECO:0000256" key="3">
    <source>
        <dbReference type="SAM" id="SignalP"/>
    </source>
</evidence>
<keyword evidence="2" id="KW-1133">Transmembrane helix</keyword>
<dbReference type="SUPFAM" id="SSF63829">
    <property type="entry name" value="Calcium-dependent phosphotriesterase"/>
    <property type="match status" value="1"/>
</dbReference>
<keyword evidence="3" id="KW-0732">Signal</keyword>
<evidence type="ECO:0000313" key="6">
    <source>
        <dbReference type="Proteomes" id="UP001057738"/>
    </source>
</evidence>
<dbReference type="EMBL" id="CP102514">
    <property type="protein sequence ID" value="UUY51111.1"/>
    <property type="molecule type" value="Genomic_DNA"/>
</dbReference>
<organism evidence="5 6">
    <name type="scientific">Streptomyces yangpuensis</name>
    <dbReference type="NCBI Taxonomy" id="1648182"/>
    <lineage>
        <taxon>Bacteria</taxon>
        <taxon>Bacillati</taxon>
        <taxon>Actinomycetota</taxon>
        <taxon>Actinomycetes</taxon>
        <taxon>Kitasatosporales</taxon>
        <taxon>Streptomycetaceae</taxon>
        <taxon>Streptomyces</taxon>
    </lineage>
</organism>
<evidence type="ECO:0000256" key="1">
    <source>
        <dbReference type="SAM" id="MobiDB-lite"/>
    </source>
</evidence>
<keyword evidence="6" id="KW-1185">Reference proteome</keyword>
<dbReference type="InterPro" id="IPR007110">
    <property type="entry name" value="Ig-like_dom"/>
</dbReference>
<feature type="region of interest" description="Disordered" evidence="1">
    <location>
        <begin position="468"/>
        <end position="552"/>
    </location>
</feature>
<dbReference type="Gene3D" id="2.60.40.10">
    <property type="entry name" value="Immunoglobulins"/>
    <property type="match status" value="1"/>
</dbReference>
<evidence type="ECO:0000313" key="5">
    <source>
        <dbReference type="EMBL" id="UUY51111.1"/>
    </source>
</evidence>
<name>A0ABY5Q3U9_9ACTN</name>
<dbReference type="InterPro" id="IPR011048">
    <property type="entry name" value="Haem_d1_sf"/>
</dbReference>
<feature type="chain" id="PRO_5045543381" description="Ig-like domain-containing protein" evidence="3">
    <location>
        <begin position="35"/>
        <end position="588"/>
    </location>
</feature>
<feature type="compositionally biased region" description="Gly residues" evidence="1">
    <location>
        <begin position="502"/>
        <end position="546"/>
    </location>
</feature>
<feature type="signal peptide" evidence="3">
    <location>
        <begin position="1"/>
        <end position="34"/>
    </location>
</feature>
<keyword evidence="2" id="KW-0812">Transmembrane</keyword>
<dbReference type="SUPFAM" id="SSF51004">
    <property type="entry name" value="C-terminal (heme d1) domain of cytochrome cd1-nitrite reductase"/>
    <property type="match status" value="1"/>
</dbReference>
<dbReference type="Proteomes" id="UP001057738">
    <property type="component" value="Chromosome"/>
</dbReference>
<dbReference type="InterPro" id="IPR015943">
    <property type="entry name" value="WD40/YVTN_repeat-like_dom_sf"/>
</dbReference>
<accession>A0ABY5Q3U9</accession>
<keyword evidence="2" id="KW-0472">Membrane</keyword>
<feature type="domain" description="Ig-like" evidence="4">
    <location>
        <begin position="376"/>
        <end position="462"/>
    </location>
</feature>
<sequence>MTHRHPLTPGRAGAASAVLALVLASAAAGGPVQAAGGEGGDVPQGAVVYRATAQFATAGRVRDLLLHPDSEKLYVGSDDLPETTGSDESGLHVLEPADGTVRSTISQAPGPTGTVGRRAVRQLVAPLPGDGAVFVYPLRGIGTAKDGDAAAAGAWVPGGPVTDAAAGPGPSTVLVAQGSVLSEIDLATAAVRRSVTLEGGNRFAYDRARGTVWFTDLGNRRMYRVDLAAFQVVATVELPAGDGFGGFTEVDPETGAVWVGLDTSVVVHDAAGRRMGVIEGGGADMPRAAGFDAATHEAFVVWQDSGDTSQPGSDDNGALTVHRTRDLEEAAKPVVLPGNHAQLGSAAVAVQPGGAAVFVSDPAAGRITRLERSMSPRITRSPGDRTVAAGAEVLLTAQAEGTPAPTVVWQVSTDTGRTWQAVPGATSATYAFKAATADNGRRYRAEFTNDAGTGRTDPAVLTVTAADATTGGGGTAGTSNGAGGSGGAGGPAASAGPDGAAATGGGAGAASGSTGGPVGGSAGGASGATVGGSAGGASGATVGGKGTTSAGGALASTGTAVASFAGAALVLTAAGWVLVRRTRPSRTG</sequence>
<feature type="transmembrane region" description="Helical" evidence="2">
    <location>
        <begin position="560"/>
        <end position="579"/>
    </location>
</feature>
<dbReference type="InterPro" id="IPR013783">
    <property type="entry name" value="Ig-like_fold"/>
</dbReference>
<protein>
    <recommendedName>
        <fullName evidence="4">Ig-like domain-containing protein</fullName>
    </recommendedName>
</protein>
<reference evidence="5" key="1">
    <citation type="submission" date="2022-08" db="EMBL/GenBank/DDBJ databases">
        <authorList>
            <person name="Tian L."/>
        </authorList>
    </citation>
    <scope>NUCLEOTIDE SEQUENCE</scope>
    <source>
        <strain evidence="5">CM253</strain>
    </source>
</reference>
<dbReference type="Gene3D" id="2.130.10.10">
    <property type="entry name" value="YVTN repeat-like/Quinoprotein amine dehydrogenase"/>
    <property type="match status" value="1"/>
</dbReference>
<dbReference type="RefSeq" id="WP_257857310.1">
    <property type="nucleotide sequence ID" value="NZ_CP102514.1"/>
</dbReference>